<evidence type="ECO:0000313" key="1">
    <source>
        <dbReference type="EMBL" id="KAK2113017.1"/>
    </source>
</evidence>
<dbReference type="Proteomes" id="UP001266305">
    <property type="component" value="Unassembled WGS sequence"/>
</dbReference>
<dbReference type="InterPro" id="IPR041982">
    <property type="entry name" value="Ribosomal_eS4_KOW"/>
</dbReference>
<keyword evidence="2" id="KW-1185">Reference proteome</keyword>
<protein>
    <submittedName>
        <fullName evidence="1">Uncharacterized protein</fullName>
    </submittedName>
</protein>
<dbReference type="PANTHER" id="PTHR11581">
    <property type="entry name" value="30S/40S RIBOSOMAL PROTEIN S4"/>
    <property type="match status" value="1"/>
</dbReference>
<dbReference type="EMBL" id="JASSZA010000004">
    <property type="protein sequence ID" value="KAK2113017.1"/>
    <property type="molecule type" value="Genomic_DNA"/>
</dbReference>
<organism evidence="1 2">
    <name type="scientific">Saguinus oedipus</name>
    <name type="common">Cotton-top tamarin</name>
    <name type="synonym">Oedipomidas oedipus</name>
    <dbReference type="NCBI Taxonomy" id="9490"/>
    <lineage>
        <taxon>Eukaryota</taxon>
        <taxon>Metazoa</taxon>
        <taxon>Chordata</taxon>
        <taxon>Craniata</taxon>
        <taxon>Vertebrata</taxon>
        <taxon>Euteleostomi</taxon>
        <taxon>Mammalia</taxon>
        <taxon>Eutheria</taxon>
        <taxon>Euarchontoglires</taxon>
        <taxon>Primates</taxon>
        <taxon>Haplorrhini</taxon>
        <taxon>Platyrrhini</taxon>
        <taxon>Cebidae</taxon>
        <taxon>Callitrichinae</taxon>
        <taxon>Saguinus</taxon>
    </lineage>
</organism>
<accession>A0ABQ9VXZ6</accession>
<reference evidence="1 2" key="1">
    <citation type="submission" date="2023-05" db="EMBL/GenBank/DDBJ databases">
        <title>B98-5 Cell Line De Novo Hybrid Assembly: An Optical Mapping Approach.</title>
        <authorList>
            <person name="Kananen K."/>
            <person name="Auerbach J.A."/>
            <person name="Kautto E."/>
            <person name="Blachly J.S."/>
        </authorList>
    </citation>
    <scope>NUCLEOTIDE SEQUENCE [LARGE SCALE GENOMIC DNA]</scope>
    <source>
        <strain evidence="1">B95-8</strain>
        <tissue evidence="1">Cell line</tissue>
    </source>
</reference>
<dbReference type="Gene3D" id="2.40.50.740">
    <property type="match status" value="1"/>
</dbReference>
<comment type="caution">
    <text evidence="1">The sequence shown here is derived from an EMBL/GenBank/DDBJ whole genome shotgun (WGS) entry which is preliminary data.</text>
</comment>
<dbReference type="PANTHER" id="PTHR11581:SF0">
    <property type="entry name" value="SMALL RIBOSOMAL SUBUNIT PROTEIN ES4"/>
    <property type="match status" value="1"/>
</dbReference>
<evidence type="ECO:0000313" key="2">
    <source>
        <dbReference type="Proteomes" id="UP001266305"/>
    </source>
</evidence>
<gene>
    <name evidence="1" type="ORF">P7K49_007283</name>
</gene>
<dbReference type="InterPro" id="IPR000876">
    <property type="entry name" value="Ribosomal_eS4"/>
</dbReference>
<name>A0ABQ9VXZ6_SAGOE</name>
<dbReference type="InterPro" id="IPR014722">
    <property type="entry name" value="Rib_uL2_dom2"/>
</dbReference>
<dbReference type="InterPro" id="IPR038237">
    <property type="entry name" value="Ribosomal_eS4_central_sf"/>
</dbReference>
<proteinExistence type="predicted"/>
<dbReference type="Gene3D" id="2.30.30.30">
    <property type="match status" value="1"/>
</dbReference>
<sequence>MDVISIDKTGEDFRLIYDTKGIPDLVAHDARTILYADPLNKVNTIQIILETGNLCMVTRGAHLGRIGVTTQRERNPGSFDMFNMKDANGNSFAT</sequence>
<dbReference type="CDD" id="cd06087">
    <property type="entry name" value="KOW_RPS4"/>
    <property type="match status" value="1"/>
</dbReference>